<evidence type="ECO:0000256" key="1">
    <source>
        <dbReference type="ARBA" id="ARBA00022801"/>
    </source>
</evidence>
<reference evidence="4 5" key="1">
    <citation type="submission" date="2015-01" db="EMBL/GenBank/DDBJ databases">
        <title>The Genome Sequence of Exophiala sideris CBS121828.</title>
        <authorList>
            <consortium name="The Broad Institute Genomics Platform"/>
            <person name="Cuomo C."/>
            <person name="de Hoog S."/>
            <person name="Gorbushina A."/>
            <person name="Stielow B."/>
            <person name="Teixiera M."/>
            <person name="Abouelleil A."/>
            <person name="Chapman S.B."/>
            <person name="Priest M."/>
            <person name="Young S.K."/>
            <person name="Wortman J."/>
            <person name="Nusbaum C."/>
            <person name="Birren B."/>
        </authorList>
    </citation>
    <scope>NUCLEOTIDE SEQUENCE [LARGE SCALE GENOMIC DNA]</scope>
    <source>
        <strain evidence="4 5">CBS 121828</strain>
    </source>
</reference>
<dbReference type="PANTHER" id="PTHR43329">
    <property type="entry name" value="EPOXIDE HYDROLASE"/>
    <property type="match status" value="1"/>
</dbReference>
<accession>A0A0D1YAK2</accession>
<evidence type="ECO:0000313" key="4">
    <source>
        <dbReference type="EMBL" id="KIV80002.1"/>
    </source>
</evidence>
<dbReference type="SUPFAM" id="SSF53474">
    <property type="entry name" value="alpha/beta-Hydrolases"/>
    <property type="match status" value="1"/>
</dbReference>
<evidence type="ECO:0000256" key="2">
    <source>
        <dbReference type="ARBA" id="ARBA00038334"/>
    </source>
</evidence>
<dbReference type="OrthoDB" id="284184at2759"/>
<gene>
    <name evidence="4" type="ORF">PV11_07537</name>
</gene>
<evidence type="ECO:0000313" key="5">
    <source>
        <dbReference type="Proteomes" id="UP000053599"/>
    </source>
</evidence>
<feature type="domain" description="AB hydrolase-1" evidence="3">
    <location>
        <begin position="40"/>
        <end position="144"/>
    </location>
</feature>
<protein>
    <recommendedName>
        <fullName evidence="3">AB hydrolase-1 domain-containing protein</fullName>
    </recommendedName>
</protein>
<dbReference type="Gene3D" id="3.40.50.1820">
    <property type="entry name" value="alpha/beta hydrolase"/>
    <property type="match status" value="1"/>
</dbReference>
<dbReference type="InterPro" id="IPR000639">
    <property type="entry name" value="Epox_hydrolase-like"/>
</dbReference>
<comment type="similarity">
    <text evidence="2">Belongs to the AB hydrolase superfamily. Epoxide hydrolase family.</text>
</comment>
<dbReference type="AlphaFoldDB" id="A0A0D1YAK2"/>
<proteinExistence type="inferred from homology"/>
<dbReference type="HOGENOM" id="CLU_020336_7_1_1"/>
<sequence>MAAAQSQSLYKSLGLTHNVSKTSSGAEVHSYSSSLGPDAPILTLIHGYPQSAYEWRQVAPALKGKVSLFVPELPGYGISTPIKDNNANTKRSVGGALLEALSQVFNTTDSTSPRRVILGGHDRGARICHRLAVDFSHPPETKSIYSSLNLTVLGAILIDIVPTLEQWQAFSNPALAKGYFHWPLLANPEVATDIIAAYGGDKWCRAANTRIAGENPQSIERQSSDGAQDVYAELFKERETLYYTALDYAAGAVPEPAEQGEDQKAGRKVAVPLLVMFSKARLGAGIDVAEVWKNWIAEGVDYEGYGVGEGYGHYLPEEAYDIVSPKIEAFIRKVTLNIAAI</sequence>
<dbReference type="InterPro" id="IPR000073">
    <property type="entry name" value="AB_hydrolase_1"/>
</dbReference>
<dbReference type="Pfam" id="PF00561">
    <property type="entry name" value="Abhydrolase_1"/>
    <property type="match status" value="1"/>
</dbReference>
<keyword evidence="1" id="KW-0378">Hydrolase</keyword>
<dbReference type="EMBL" id="KN846953">
    <property type="protein sequence ID" value="KIV80002.1"/>
    <property type="molecule type" value="Genomic_DNA"/>
</dbReference>
<dbReference type="GO" id="GO:0016787">
    <property type="term" value="F:hydrolase activity"/>
    <property type="evidence" value="ECO:0007669"/>
    <property type="project" value="UniProtKB-KW"/>
</dbReference>
<organism evidence="4 5">
    <name type="scientific">Exophiala sideris</name>
    <dbReference type="NCBI Taxonomy" id="1016849"/>
    <lineage>
        <taxon>Eukaryota</taxon>
        <taxon>Fungi</taxon>
        <taxon>Dikarya</taxon>
        <taxon>Ascomycota</taxon>
        <taxon>Pezizomycotina</taxon>
        <taxon>Eurotiomycetes</taxon>
        <taxon>Chaetothyriomycetidae</taxon>
        <taxon>Chaetothyriales</taxon>
        <taxon>Herpotrichiellaceae</taxon>
        <taxon>Exophiala</taxon>
    </lineage>
</organism>
<dbReference type="Proteomes" id="UP000053599">
    <property type="component" value="Unassembled WGS sequence"/>
</dbReference>
<name>A0A0D1YAK2_9EURO</name>
<evidence type="ECO:0000259" key="3">
    <source>
        <dbReference type="Pfam" id="PF00561"/>
    </source>
</evidence>
<dbReference type="PRINTS" id="PR00412">
    <property type="entry name" value="EPOXHYDRLASE"/>
</dbReference>
<dbReference type="STRING" id="1016849.A0A0D1YAK2"/>
<dbReference type="InterPro" id="IPR029058">
    <property type="entry name" value="AB_hydrolase_fold"/>
</dbReference>